<dbReference type="Pfam" id="PF09685">
    <property type="entry name" value="MamF_MmsF"/>
    <property type="match status" value="1"/>
</dbReference>
<evidence type="ECO:0000313" key="6">
    <source>
        <dbReference type="EMBL" id="MBF8151035.1"/>
    </source>
</evidence>
<evidence type="ECO:0000256" key="2">
    <source>
        <dbReference type="ARBA" id="ARBA00022692"/>
    </source>
</evidence>
<evidence type="ECO:0000256" key="4">
    <source>
        <dbReference type="ARBA" id="ARBA00023136"/>
    </source>
</evidence>
<feature type="transmembrane region" description="Helical" evidence="5">
    <location>
        <begin position="45"/>
        <end position="63"/>
    </location>
</feature>
<keyword evidence="2 5" id="KW-0812">Transmembrane</keyword>
<organism evidence="6 7">
    <name type="scientific">Winogradskyella marina</name>
    <dbReference type="NCBI Taxonomy" id="2785530"/>
    <lineage>
        <taxon>Bacteria</taxon>
        <taxon>Pseudomonadati</taxon>
        <taxon>Bacteroidota</taxon>
        <taxon>Flavobacteriia</taxon>
        <taxon>Flavobacteriales</taxon>
        <taxon>Flavobacteriaceae</taxon>
        <taxon>Winogradskyella</taxon>
    </lineage>
</organism>
<dbReference type="EMBL" id="JADOET010000014">
    <property type="protein sequence ID" value="MBF8151035.1"/>
    <property type="molecule type" value="Genomic_DNA"/>
</dbReference>
<keyword evidence="4 5" id="KW-0472">Membrane</keyword>
<dbReference type="Proteomes" id="UP000611215">
    <property type="component" value="Unassembled WGS sequence"/>
</dbReference>
<dbReference type="InterPro" id="IPR019109">
    <property type="entry name" value="MamF_MmsF"/>
</dbReference>
<accession>A0ABS0ENJ5</accession>
<name>A0ABS0ENJ5_9FLAO</name>
<feature type="transmembrane region" description="Helical" evidence="5">
    <location>
        <begin position="69"/>
        <end position="87"/>
    </location>
</feature>
<evidence type="ECO:0008006" key="8">
    <source>
        <dbReference type="Google" id="ProtNLM"/>
    </source>
</evidence>
<evidence type="ECO:0000313" key="7">
    <source>
        <dbReference type="Proteomes" id="UP000611215"/>
    </source>
</evidence>
<keyword evidence="7" id="KW-1185">Reference proteome</keyword>
<reference evidence="6 7" key="1">
    <citation type="submission" date="2020-11" db="EMBL/GenBank/DDBJ databases">
        <title>Winogradskyella marina sp. nov., isolated from marine sediment.</title>
        <authorList>
            <person name="Bo J."/>
            <person name="Wang S."/>
            <person name="Song X."/>
            <person name="Du Z."/>
        </authorList>
    </citation>
    <scope>NUCLEOTIDE SEQUENCE [LARGE SCALE GENOMIC DNA]</scope>
    <source>
        <strain evidence="6 7">F6397</strain>
    </source>
</reference>
<keyword evidence="3 5" id="KW-1133">Transmembrane helix</keyword>
<evidence type="ECO:0000256" key="5">
    <source>
        <dbReference type="SAM" id="Phobius"/>
    </source>
</evidence>
<sequence>MNNTTVEAGKTMAVVAYLTLFGTLIAFYMNKDKRNPFTAFHTRQALGLGFLYVLLGFVTSYFNSWMITYSFWIFFSVLYVYGIFGAITGKLNNIPLLGDYFQNFFKSIGQ</sequence>
<comment type="caution">
    <text evidence="6">The sequence shown here is derived from an EMBL/GenBank/DDBJ whole genome shotgun (WGS) entry which is preliminary data.</text>
</comment>
<evidence type="ECO:0000256" key="3">
    <source>
        <dbReference type="ARBA" id="ARBA00022989"/>
    </source>
</evidence>
<comment type="subcellular location">
    <subcellularLocation>
        <location evidence="1">Membrane</location>
        <topology evidence="1">Multi-pass membrane protein</topology>
    </subcellularLocation>
</comment>
<protein>
    <recommendedName>
        <fullName evidence="8">DUF4870 domain-containing protein</fullName>
    </recommendedName>
</protein>
<feature type="transmembrane region" description="Helical" evidence="5">
    <location>
        <begin position="12"/>
        <end position="29"/>
    </location>
</feature>
<proteinExistence type="predicted"/>
<dbReference type="RefSeq" id="WP_195872293.1">
    <property type="nucleotide sequence ID" value="NZ_JADOET010000014.1"/>
</dbReference>
<gene>
    <name evidence="6" type="ORF">ITJ86_14080</name>
</gene>
<evidence type="ECO:0000256" key="1">
    <source>
        <dbReference type="ARBA" id="ARBA00004141"/>
    </source>
</evidence>